<dbReference type="OrthoDB" id="485032at2"/>
<dbReference type="RefSeq" id="WP_149428586.1">
    <property type="nucleotide sequence ID" value="NZ_VLNY01000001.1"/>
</dbReference>
<dbReference type="PROSITE" id="PS51819">
    <property type="entry name" value="VOC"/>
    <property type="match status" value="1"/>
</dbReference>
<dbReference type="Gene3D" id="3.10.180.10">
    <property type="entry name" value="2,3-Dihydroxybiphenyl 1,2-Dioxygenase, domain 1"/>
    <property type="match status" value="1"/>
</dbReference>
<dbReference type="AlphaFoldDB" id="A0A5A7SKQ8"/>
<proteinExistence type="predicted"/>
<dbReference type="PANTHER" id="PTHR36437:SF2">
    <property type="entry name" value="GLYOXALASE_BLEOMYCIN RESISTANCE PROTEIN_DIOXYGENASE"/>
    <property type="match status" value="1"/>
</dbReference>
<dbReference type="InterPro" id="IPR004360">
    <property type="entry name" value="Glyas_Fos-R_dOase_dom"/>
</dbReference>
<dbReference type="InterPro" id="IPR029068">
    <property type="entry name" value="Glyas_Bleomycin-R_OHBP_Dase"/>
</dbReference>
<gene>
    <name evidence="2" type="ORF">FOY51_02440</name>
</gene>
<evidence type="ECO:0000313" key="3">
    <source>
        <dbReference type="Proteomes" id="UP000322244"/>
    </source>
</evidence>
<sequence length="137" mass="15127">MDWTLEVVNLPVTDVDRAIEFYRDNLGFHLDHDIETPLMRVIQLTPTGSGCSIVLSQQEQKTDNPTSLQLVVSDAYAARAELAGRGVEVSEMTVFDEERDASTFFHFADSDGNRWAVQQIAARATVPLAKLLGDSAT</sequence>
<dbReference type="Pfam" id="PF00903">
    <property type="entry name" value="Glyoxalase"/>
    <property type="match status" value="1"/>
</dbReference>
<evidence type="ECO:0000313" key="2">
    <source>
        <dbReference type="EMBL" id="KAA0024811.1"/>
    </source>
</evidence>
<keyword evidence="3" id="KW-1185">Reference proteome</keyword>
<dbReference type="InterPro" id="IPR037523">
    <property type="entry name" value="VOC_core"/>
</dbReference>
<dbReference type="Proteomes" id="UP000322244">
    <property type="component" value="Unassembled WGS sequence"/>
</dbReference>
<protein>
    <submittedName>
        <fullName evidence="2">VOC family protein</fullName>
    </submittedName>
</protein>
<accession>A0A5A7SKQ8</accession>
<feature type="domain" description="VOC" evidence="1">
    <location>
        <begin position="4"/>
        <end position="120"/>
    </location>
</feature>
<reference evidence="2 3" key="1">
    <citation type="submission" date="2019-07" db="EMBL/GenBank/DDBJ databases">
        <title>Rhodococcus cavernicolus sp. nov., isolated from a cave.</title>
        <authorList>
            <person name="Lee S.D."/>
        </authorList>
    </citation>
    <scope>NUCLEOTIDE SEQUENCE [LARGE SCALE GENOMIC DNA]</scope>
    <source>
        <strain evidence="2 3">C1-24</strain>
    </source>
</reference>
<dbReference type="SUPFAM" id="SSF54593">
    <property type="entry name" value="Glyoxalase/Bleomycin resistance protein/Dihydroxybiphenyl dioxygenase"/>
    <property type="match status" value="1"/>
</dbReference>
<evidence type="ECO:0000259" key="1">
    <source>
        <dbReference type="PROSITE" id="PS51819"/>
    </source>
</evidence>
<comment type="caution">
    <text evidence="2">The sequence shown here is derived from an EMBL/GenBank/DDBJ whole genome shotgun (WGS) entry which is preliminary data.</text>
</comment>
<organism evidence="2 3">
    <name type="scientific">Antrihabitans cavernicola</name>
    <dbReference type="NCBI Taxonomy" id="2495913"/>
    <lineage>
        <taxon>Bacteria</taxon>
        <taxon>Bacillati</taxon>
        <taxon>Actinomycetota</taxon>
        <taxon>Actinomycetes</taxon>
        <taxon>Mycobacteriales</taxon>
        <taxon>Nocardiaceae</taxon>
        <taxon>Antrihabitans</taxon>
    </lineage>
</organism>
<name>A0A5A7SKQ8_9NOCA</name>
<dbReference type="PANTHER" id="PTHR36437">
    <property type="entry name" value="GLYOXALASE/BLEOMYCIN RESISTANCE PROTEIN/DIOXYGENASE"/>
    <property type="match status" value="1"/>
</dbReference>
<dbReference type="EMBL" id="VLNY01000001">
    <property type="protein sequence ID" value="KAA0024811.1"/>
    <property type="molecule type" value="Genomic_DNA"/>
</dbReference>